<feature type="transmembrane region" description="Helical" evidence="8">
    <location>
        <begin position="205"/>
        <end position="236"/>
    </location>
</feature>
<dbReference type="GO" id="GO:0009103">
    <property type="term" value="P:lipopolysaccharide biosynthetic process"/>
    <property type="evidence" value="ECO:0007669"/>
    <property type="project" value="UniProtKB-ARBA"/>
</dbReference>
<keyword evidence="4" id="KW-0808">Transferase</keyword>
<keyword evidence="10" id="KW-1185">Reference proteome</keyword>
<dbReference type="InterPro" id="IPR050297">
    <property type="entry name" value="LipidA_mod_glycosyltrf_83"/>
</dbReference>
<feature type="transmembrane region" description="Helical" evidence="8">
    <location>
        <begin position="43"/>
        <end position="63"/>
    </location>
</feature>
<dbReference type="EMBL" id="CAACVJ010000612">
    <property type="protein sequence ID" value="VEP17837.1"/>
    <property type="molecule type" value="Genomic_DNA"/>
</dbReference>
<keyword evidence="2" id="KW-1003">Cell membrane</keyword>
<keyword evidence="6 8" id="KW-1133">Transmembrane helix</keyword>
<dbReference type="GO" id="GO:0016763">
    <property type="term" value="F:pentosyltransferase activity"/>
    <property type="evidence" value="ECO:0007669"/>
    <property type="project" value="TreeGrafter"/>
</dbReference>
<evidence type="ECO:0000256" key="8">
    <source>
        <dbReference type="SAM" id="Phobius"/>
    </source>
</evidence>
<dbReference type="GO" id="GO:0005886">
    <property type="term" value="C:plasma membrane"/>
    <property type="evidence" value="ECO:0007669"/>
    <property type="project" value="UniProtKB-SubCell"/>
</dbReference>
<name>A0A563W2I5_9CYAN</name>
<protein>
    <submittedName>
        <fullName evidence="9">Uncharacterized protein</fullName>
    </submittedName>
</protein>
<feature type="transmembrane region" description="Helical" evidence="8">
    <location>
        <begin position="322"/>
        <end position="346"/>
    </location>
</feature>
<dbReference type="PANTHER" id="PTHR33908:SF11">
    <property type="entry name" value="MEMBRANE PROTEIN"/>
    <property type="match status" value="1"/>
</dbReference>
<evidence type="ECO:0000256" key="2">
    <source>
        <dbReference type="ARBA" id="ARBA00022475"/>
    </source>
</evidence>
<dbReference type="Proteomes" id="UP000320055">
    <property type="component" value="Unassembled WGS sequence"/>
</dbReference>
<proteinExistence type="predicted"/>
<evidence type="ECO:0000256" key="3">
    <source>
        <dbReference type="ARBA" id="ARBA00022676"/>
    </source>
</evidence>
<evidence type="ECO:0000313" key="10">
    <source>
        <dbReference type="Proteomes" id="UP000320055"/>
    </source>
</evidence>
<evidence type="ECO:0000256" key="5">
    <source>
        <dbReference type="ARBA" id="ARBA00022692"/>
    </source>
</evidence>
<evidence type="ECO:0000256" key="4">
    <source>
        <dbReference type="ARBA" id="ARBA00022679"/>
    </source>
</evidence>
<comment type="subcellular location">
    <subcellularLocation>
        <location evidence="1">Cell membrane</location>
        <topology evidence="1">Multi-pass membrane protein</topology>
    </subcellularLocation>
</comment>
<sequence>MNNILIEQKKWRSHLALLLIWVILGTILRFTNLTAKPPWADEWATLVFSLGNSFLTVPLEKVISLDVLMQPLQLRETISIGDVISNLLNESTHPPVYFVLTHLWFKLFSNQDGLVAVGLARSLSVLFGIISIPAIFALSSFISASLVCGQIAAALMAFSPYGVYLSQETRHYTLAILLIMASIACLVIAIRCIQQRNRITSKVMFLWIVINSVGVATHYFFVLALVTEILVLLSWFIKDIKSQVFSLQSSSPWRNISLAIMGTFAGCSIWVWTWLNIPDNQLTDWTKHGNPWSSEFLEPIGRTIGWITTMILLLPIEGIPIWLTVVSVIILLSALIYLIVNAVEYLKNTPQYLDNEIILKYFIFATLLTLSFAYLGDRDLTLAARFQFFYFPGAIILVAAILNYCWQQRNSSIVVMVIAIAFCGSLSVVNNYAYQKPDRADIVALVIREAQQKNLDAPVLIATVHKTHEQTGEMMGIAWEWLRKIKVEVIQPQFLLLHKKPDTPEQNITNNFHQQLTQLPRPLDVWVVNFSAPTGLESQNCVADLAYKRRVSGYRYRLFHCR</sequence>
<dbReference type="PANTHER" id="PTHR33908">
    <property type="entry name" value="MANNOSYLTRANSFERASE YKCB-RELATED"/>
    <property type="match status" value="1"/>
</dbReference>
<evidence type="ECO:0000256" key="7">
    <source>
        <dbReference type="ARBA" id="ARBA00023136"/>
    </source>
</evidence>
<dbReference type="AlphaFoldDB" id="A0A563W2I5"/>
<evidence type="ECO:0000313" key="9">
    <source>
        <dbReference type="EMBL" id="VEP17837.1"/>
    </source>
</evidence>
<gene>
    <name evidence="9" type="ORF">H1P_650003</name>
</gene>
<feature type="transmembrane region" description="Helical" evidence="8">
    <location>
        <begin position="12"/>
        <end position="31"/>
    </location>
</feature>
<organism evidence="9 10">
    <name type="scientific">Hyella patelloides LEGE 07179</name>
    <dbReference type="NCBI Taxonomy" id="945734"/>
    <lineage>
        <taxon>Bacteria</taxon>
        <taxon>Bacillati</taxon>
        <taxon>Cyanobacteriota</taxon>
        <taxon>Cyanophyceae</taxon>
        <taxon>Pleurocapsales</taxon>
        <taxon>Hyellaceae</taxon>
        <taxon>Hyella</taxon>
    </lineage>
</organism>
<feature type="transmembrane region" description="Helical" evidence="8">
    <location>
        <begin position="172"/>
        <end position="193"/>
    </location>
</feature>
<feature type="transmembrane region" description="Helical" evidence="8">
    <location>
        <begin position="388"/>
        <end position="406"/>
    </location>
</feature>
<feature type="transmembrane region" description="Helical" evidence="8">
    <location>
        <begin position="125"/>
        <end position="152"/>
    </location>
</feature>
<feature type="transmembrane region" description="Helical" evidence="8">
    <location>
        <begin position="413"/>
        <end position="434"/>
    </location>
</feature>
<feature type="transmembrane region" description="Helical" evidence="8">
    <location>
        <begin position="358"/>
        <end position="376"/>
    </location>
</feature>
<evidence type="ECO:0000256" key="1">
    <source>
        <dbReference type="ARBA" id="ARBA00004651"/>
    </source>
</evidence>
<reference evidence="9 10" key="1">
    <citation type="submission" date="2019-01" db="EMBL/GenBank/DDBJ databases">
        <authorList>
            <person name="Brito A."/>
        </authorList>
    </citation>
    <scope>NUCLEOTIDE SEQUENCE [LARGE SCALE GENOMIC DNA]</scope>
    <source>
        <strain evidence="9">1</strain>
    </source>
</reference>
<evidence type="ECO:0000256" key="6">
    <source>
        <dbReference type="ARBA" id="ARBA00022989"/>
    </source>
</evidence>
<keyword evidence="5 8" id="KW-0812">Transmembrane</keyword>
<keyword evidence="3" id="KW-0328">Glycosyltransferase</keyword>
<feature type="transmembrane region" description="Helical" evidence="8">
    <location>
        <begin position="256"/>
        <end position="275"/>
    </location>
</feature>
<keyword evidence="7 8" id="KW-0472">Membrane</keyword>
<accession>A0A563W2I5</accession>